<feature type="region of interest" description="Disordered" evidence="1">
    <location>
        <begin position="66"/>
        <end position="90"/>
    </location>
</feature>
<sequence length="90" mass="9655">MVKHLAVGADGLHPVLAQRRREAIALTFLKLTDSATCTDVISGTYSAISYHPTPLNNLPWRMTSTPTKSCVPGSSAISSMSTAMPPDQQR</sequence>
<dbReference type="EMBL" id="JBJDQH010000009">
    <property type="protein sequence ID" value="MFK4268795.1"/>
    <property type="molecule type" value="Genomic_DNA"/>
</dbReference>
<keyword evidence="3" id="KW-1185">Reference proteome</keyword>
<proteinExistence type="predicted"/>
<accession>A0ABW8LVT7</accession>
<evidence type="ECO:0000256" key="1">
    <source>
        <dbReference type="SAM" id="MobiDB-lite"/>
    </source>
</evidence>
<name>A0ABW8LVT7_9ACTN</name>
<protein>
    <submittedName>
        <fullName evidence="2">Uncharacterized protein</fullName>
    </submittedName>
</protein>
<evidence type="ECO:0000313" key="3">
    <source>
        <dbReference type="Proteomes" id="UP001620295"/>
    </source>
</evidence>
<reference evidence="2 3" key="1">
    <citation type="submission" date="2024-11" db="EMBL/GenBank/DDBJ databases">
        <title>The Natural Products Discovery Center: Release of the First 8490 Sequenced Strains for Exploring Actinobacteria Biosynthetic Diversity.</title>
        <authorList>
            <person name="Kalkreuter E."/>
            <person name="Kautsar S.A."/>
            <person name="Yang D."/>
            <person name="Bader C.D."/>
            <person name="Teijaro C.N."/>
            <person name="Fluegel L."/>
            <person name="Davis C.M."/>
            <person name="Simpson J.R."/>
            <person name="Lauterbach L."/>
            <person name="Steele A.D."/>
            <person name="Gui C."/>
            <person name="Meng S."/>
            <person name="Li G."/>
            <person name="Viehrig K."/>
            <person name="Ye F."/>
            <person name="Su P."/>
            <person name="Kiefer A.F."/>
            <person name="Nichols A."/>
            <person name="Cepeda A.J."/>
            <person name="Yan W."/>
            <person name="Fan B."/>
            <person name="Jiang Y."/>
            <person name="Adhikari A."/>
            <person name="Zheng C.-J."/>
            <person name="Schuster L."/>
            <person name="Cowan T.M."/>
            <person name="Smanski M.J."/>
            <person name="Chevrette M.G."/>
            <person name="De Carvalho L.P.S."/>
            <person name="Shen B."/>
        </authorList>
    </citation>
    <scope>NUCLEOTIDE SEQUENCE [LARGE SCALE GENOMIC DNA]</scope>
    <source>
        <strain evidence="2 3">NPDC020863</strain>
    </source>
</reference>
<comment type="caution">
    <text evidence="2">The sequence shown here is derived from an EMBL/GenBank/DDBJ whole genome shotgun (WGS) entry which is preliminary data.</text>
</comment>
<dbReference type="RefSeq" id="WP_404747420.1">
    <property type="nucleotide sequence ID" value="NZ_JBJDQH010000009.1"/>
</dbReference>
<organism evidence="2 3">
    <name type="scientific">Streptomyces milbemycinicus</name>
    <dbReference type="NCBI Taxonomy" id="476552"/>
    <lineage>
        <taxon>Bacteria</taxon>
        <taxon>Bacillati</taxon>
        <taxon>Actinomycetota</taxon>
        <taxon>Actinomycetes</taxon>
        <taxon>Kitasatosporales</taxon>
        <taxon>Streptomycetaceae</taxon>
        <taxon>Streptomyces</taxon>
    </lineage>
</organism>
<dbReference type="Proteomes" id="UP001620295">
    <property type="component" value="Unassembled WGS sequence"/>
</dbReference>
<evidence type="ECO:0000313" key="2">
    <source>
        <dbReference type="EMBL" id="MFK4268795.1"/>
    </source>
</evidence>
<gene>
    <name evidence="2" type="ORF">ACI2L5_28205</name>
</gene>